<gene>
    <name evidence="5" type="ORF">KCG48_02780</name>
</gene>
<name>A0A941CP55_9CLOT</name>
<proteinExistence type="predicted"/>
<dbReference type="InterPro" id="IPR027417">
    <property type="entry name" value="P-loop_NTPase"/>
</dbReference>
<evidence type="ECO:0000313" key="5">
    <source>
        <dbReference type="EMBL" id="MBR0575258.1"/>
    </source>
</evidence>
<protein>
    <recommendedName>
        <fullName evidence="1">Stage 0 sporulation protein A homolog</fullName>
    </recommendedName>
</protein>
<dbReference type="GO" id="GO:0016887">
    <property type="term" value="F:ATP hydrolysis activity"/>
    <property type="evidence" value="ECO:0007669"/>
    <property type="project" value="TreeGrafter"/>
</dbReference>
<dbReference type="InterPro" id="IPR011006">
    <property type="entry name" value="CheY-like_superfamily"/>
</dbReference>
<dbReference type="GO" id="GO:0005829">
    <property type="term" value="C:cytosol"/>
    <property type="evidence" value="ECO:0007669"/>
    <property type="project" value="TreeGrafter"/>
</dbReference>
<reference evidence="5" key="1">
    <citation type="submission" date="2021-04" db="EMBL/GenBank/DDBJ databases">
        <title>Proteiniclasticum sedimins sp. nov., an obligate anaerobic bacterium isolated from anaerobic sludge.</title>
        <authorList>
            <person name="Liu J."/>
        </authorList>
    </citation>
    <scope>NUCLEOTIDE SEQUENCE</scope>
    <source>
        <strain evidence="5">BAD-10</strain>
    </source>
</reference>
<dbReference type="Pfam" id="PF13614">
    <property type="entry name" value="AAA_31"/>
    <property type="match status" value="1"/>
</dbReference>
<dbReference type="SUPFAM" id="SSF52172">
    <property type="entry name" value="CheY-like"/>
    <property type="match status" value="1"/>
</dbReference>
<feature type="domain" description="Response regulatory" evidence="4">
    <location>
        <begin position="5"/>
        <end position="120"/>
    </location>
</feature>
<dbReference type="EMBL" id="JAGSCS010000002">
    <property type="protein sequence ID" value="MBR0575258.1"/>
    <property type="molecule type" value="Genomic_DNA"/>
</dbReference>
<dbReference type="PANTHER" id="PTHR43384:SF13">
    <property type="entry name" value="SLR0110 PROTEIN"/>
    <property type="match status" value="1"/>
</dbReference>
<dbReference type="GO" id="GO:0000160">
    <property type="term" value="P:phosphorelay signal transduction system"/>
    <property type="evidence" value="ECO:0007669"/>
    <property type="project" value="InterPro"/>
</dbReference>
<dbReference type="InterPro" id="IPR050625">
    <property type="entry name" value="ParA/MinD_ATPase"/>
</dbReference>
<dbReference type="Gene3D" id="3.40.50.300">
    <property type="entry name" value="P-loop containing nucleotide triphosphate hydrolases"/>
    <property type="match status" value="1"/>
</dbReference>
<dbReference type="CDD" id="cd00156">
    <property type="entry name" value="REC"/>
    <property type="match status" value="1"/>
</dbReference>
<dbReference type="GO" id="GO:0009898">
    <property type="term" value="C:cytoplasmic side of plasma membrane"/>
    <property type="evidence" value="ECO:0007669"/>
    <property type="project" value="TreeGrafter"/>
</dbReference>
<keyword evidence="6" id="KW-1185">Reference proteome</keyword>
<dbReference type="Proteomes" id="UP000675379">
    <property type="component" value="Unassembled WGS sequence"/>
</dbReference>
<accession>A0A941CP55</accession>
<dbReference type="InterPro" id="IPR001789">
    <property type="entry name" value="Sig_transdc_resp-reg_receiver"/>
</dbReference>
<dbReference type="GO" id="GO:0005524">
    <property type="term" value="F:ATP binding"/>
    <property type="evidence" value="ECO:0007669"/>
    <property type="project" value="TreeGrafter"/>
</dbReference>
<organism evidence="5 6">
    <name type="scientific">Proteiniclasticum sediminis</name>
    <dbReference type="NCBI Taxonomy" id="2804028"/>
    <lineage>
        <taxon>Bacteria</taxon>
        <taxon>Bacillati</taxon>
        <taxon>Bacillota</taxon>
        <taxon>Clostridia</taxon>
        <taxon>Eubacteriales</taxon>
        <taxon>Clostridiaceae</taxon>
        <taxon>Proteiniclasticum</taxon>
    </lineage>
</organism>
<evidence type="ECO:0000313" key="6">
    <source>
        <dbReference type="Proteomes" id="UP000675379"/>
    </source>
</evidence>
<dbReference type="PANTHER" id="PTHR43384">
    <property type="entry name" value="SEPTUM SITE-DETERMINING PROTEIN MIND HOMOLOG, CHLOROPLASTIC-RELATED"/>
    <property type="match status" value="1"/>
</dbReference>
<comment type="caution">
    <text evidence="3">Lacks conserved residue(s) required for the propagation of feature annotation.</text>
</comment>
<evidence type="ECO:0000259" key="4">
    <source>
        <dbReference type="PROSITE" id="PS50110"/>
    </source>
</evidence>
<evidence type="ECO:0000256" key="2">
    <source>
        <dbReference type="ARBA" id="ARBA00024867"/>
    </source>
</evidence>
<dbReference type="InterPro" id="IPR025669">
    <property type="entry name" value="AAA_dom"/>
</dbReference>
<sequence length="388" mass="43493">MERISVMILAGNPEEKSELESMLSNIEYINVAREPKNLQIALSIIEAEGVNVILVSEDFDGDGYAICEGLAHEYPEKGVIILTRELHEDTVHRAMFSGARDVVVLPVEPGKLLDSIYKVNTFAVRQGKGKKEAKTSSVNAKLGRVFTFFSTKGGVGKSFMALNFAAALQEETKKRVVLVDFDLEFGTLALSMNLQPRFSINDVVNDIRNIDAEFIESYLTPHQSGIRLLSSTLDPRNENYINAEHIQLIIKTLQGSYDFIVVDMPARFSDTVSPGIQYADKLFLVATPEITAIRNVKASMGVLESLNYPKSKIQVVLNRQHRRNDIKVKDIEKTLDQTINLVVEEDHLKVPYSLNQGVPYVLKYTRSGISRSLRKYIQKNITVSPKKS</sequence>
<evidence type="ECO:0000256" key="3">
    <source>
        <dbReference type="PROSITE-ProRule" id="PRU00169"/>
    </source>
</evidence>
<comment type="caution">
    <text evidence="5">The sequence shown here is derived from an EMBL/GenBank/DDBJ whole genome shotgun (WGS) entry which is preliminary data.</text>
</comment>
<dbReference type="GO" id="GO:0051782">
    <property type="term" value="P:negative regulation of cell division"/>
    <property type="evidence" value="ECO:0007669"/>
    <property type="project" value="TreeGrafter"/>
</dbReference>
<dbReference type="AlphaFoldDB" id="A0A941CP55"/>
<evidence type="ECO:0000256" key="1">
    <source>
        <dbReference type="ARBA" id="ARBA00018672"/>
    </source>
</evidence>
<comment type="function">
    <text evidence="2">May play the central regulatory role in sporulation. It may be an element of the effector pathway responsible for the activation of sporulation genes in response to nutritional stress. Spo0A may act in concert with spo0H (a sigma factor) to control the expression of some genes that are critical to the sporulation process.</text>
</comment>
<dbReference type="PROSITE" id="PS50110">
    <property type="entry name" value="RESPONSE_REGULATORY"/>
    <property type="match status" value="1"/>
</dbReference>
<dbReference type="Pfam" id="PF00072">
    <property type="entry name" value="Response_reg"/>
    <property type="match status" value="1"/>
</dbReference>
<dbReference type="RefSeq" id="WP_211799769.1">
    <property type="nucleotide sequence ID" value="NZ_JAGSCS010000002.1"/>
</dbReference>
<dbReference type="Gene3D" id="3.40.50.2300">
    <property type="match status" value="1"/>
</dbReference>
<dbReference type="SUPFAM" id="SSF52540">
    <property type="entry name" value="P-loop containing nucleoside triphosphate hydrolases"/>
    <property type="match status" value="1"/>
</dbReference>